<evidence type="ECO:0000313" key="1">
    <source>
        <dbReference type="EMBL" id="KAG5583523.1"/>
    </source>
</evidence>
<reference evidence="1 2" key="1">
    <citation type="submission" date="2020-09" db="EMBL/GenBank/DDBJ databases">
        <title>De no assembly of potato wild relative species, Solanum commersonii.</title>
        <authorList>
            <person name="Cho K."/>
        </authorList>
    </citation>
    <scope>NUCLEOTIDE SEQUENCE [LARGE SCALE GENOMIC DNA]</scope>
    <source>
        <strain evidence="1">LZ3.2</strain>
        <tissue evidence="1">Leaf</tissue>
    </source>
</reference>
<dbReference type="EMBL" id="JACXVP010000010">
    <property type="protein sequence ID" value="KAG5583523.1"/>
    <property type="molecule type" value="Genomic_DNA"/>
</dbReference>
<comment type="caution">
    <text evidence="1">The sequence shown here is derived from an EMBL/GenBank/DDBJ whole genome shotgun (WGS) entry which is preliminary data.</text>
</comment>
<name>A0A9J5X5T8_SOLCO</name>
<accession>A0A9J5X5T8</accession>
<dbReference type="Proteomes" id="UP000824120">
    <property type="component" value="Chromosome 10"/>
</dbReference>
<evidence type="ECO:0000313" key="2">
    <source>
        <dbReference type="Proteomes" id="UP000824120"/>
    </source>
</evidence>
<gene>
    <name evidence="1" type="ORF">H5410_054150</name>
</gene>
<sequence>MAAPGNNIRNRILEICVELGNVRLHLSEIDRQMQDVRLGGTIEELFYLISRYSTYLQREFELEYELRTDYNFVYPRYH</sequence>
<organism evidence="1 2">
    <name type="scientific">Solanum commersonii</name>
    <name type="common">Commerson's wild potato</name>
    <name type="synonym">Commerson's nightshade</name>
    <dbReference type="NCBI Taxonomy" id="4109"/>
    <lineage>
        <taxon>Eukaryota</taxon>
        <taxon>Viridiplantae</taxon>
        <taxon>Streptophyta</taxon>
        <taxon>Embryophyta</taxon>
        <taxon>Tracheophyta</taxon>
        <taxon>Spermatophyta</taxon>
        <taxon>Magnoliopsida</taxon>
        <taxon>eudicotyledons</taxon>
        <taxon>Gunneridae</taxon>
        <taxon>Pentapetalae</taxon>
        <taxon>asterids</taxon>
        <taxon>lamiids</taxon>
        <taxon>Solanales</taxon>
        <taxon>Solanaceae</taxon>
        <taxon>Solanoideae</taxon>
        <taxon>Solaneae</taxon>
        <taxon>Solanum</taxon>
    </lineage>
</organism>
<keyword evidence="2" id="KW-1185">Reference proteome</keyword>
<protein>
    <submittedName>
        <fullName evidence="1">Uncharacterized protein</fullName>
    </submittedName>
</protein>
<dbReference type="AlphaFoldDB" id="A0A9J5X5T8"/>
<proteinExistence type="predicted"/>